<proteinExistence type="predicted"/>
<dbReference type="OrthoDB" id="6440159at2759"/>
<gene>
    <name evidence="2" type="ORF">TNIN_216481</name>
</gene>
<dbReference type="AlphaFoldDB" id="A0A8X7BTW9"/>
<sequence>MSLQEHRPSLGDYSTPKPIWVNQILYPPLTHPLASTNGASSRTDPSIPMSVLESPLFCFECDLEHKRGTFGSGPGQGLKSRPTRVRSGKNGRQPSIGSGNPTSGSSTAGDPNSGVSFHFSSGFVFACSPFLQGLAEWSD</sequence>
<evidence type="ECO:0000313" key="2">
    <source>
        <dbReference type="EMBL" id="GFY43023.1"/>
    </source>
</evidence>
<dbReference type="Proteomes" id="UP000886998">
    <property type="component" value="Unassembled WGS sequence"/>
</dbReference>
<dbReference type="EMBL" id="BMAV01003431">
    <property type="protein sequence ID" value="GFY43023.1"/>
    <property type="molecule type" value="Genomic_DNA"/>
</dbReference>
<feature type="region of interest" description="Disordered" evidence="1">
    <location>
        <begin position="68"/>
        <end position="111"/>
    </location>
</feature>
<evidence type="ECO:0000313" key="3">
    <source>
        <dbReference type="Proteomes" id="UP000886998"/>
    </source>
</evidence>
<name>A0A8X7BTW9_9ARAC</name>
<evidence type="ECO:0000256" key="1">
    <source>
        <dbReference type="SAM" id="MobiDB-lite"/>
    </source>
</evidence>
<feature type="compositionally biased region" description="Polar residues" evidence="1">
    <location>
        <begin position="90"/>
        <end position="110"/>
    </location>
</feature>
<protein>
    <submittedName>
        <fullName evidence="2">Uncharacterized protein</fullName>
    </submittedName>
</protein>
<comment type="caution">
    <text evidence="2">The sequence shown here is derived from an EMBL/GenBank/DDBJ whole genome shotgun (WGS) entry which is preliminary data.</text>
</comment>
<reference evidence="2" key="1">
    <citation type="submission" date="2020-08" db="EMBL/GenBank/DDBJ databases">
        <title>Multicomponent nature underlies the extraordinary mechanical properties of spider dragline silk.</title>
        <authorList>
            <person name="Kono N."/>
            <person name="Nakamura H."/>
            <person name="Mori M."/>
            <person name="Yoshida Y."/>
            <person name="Ohtoshi R."/>
            <person name="Malay A.D."/>
            <person name="Moran D.A.P."/>
            <person name="Tomita M."/>
            <person name="Numata K."/>
            <person name="Arakawa K."/>
        </authorList>
    </citation>
    <scope>NUCLEOTIDE SEQUENCE</scope>
</reference>
<keyword evidence="3" id="KW-1185">Reference proteome</keyword>
<accession>A0A8X7BTW9</accession>
<organism evidence="2 3">
    <name type="scientific">Trichonephila inaurata madagascariensis</name>
    <dbReference type="NCBI Taxonomy" id="2747483"/>
    <lineage>
        <taxon>Eukaryota</taxon>
        <taxon>Metazoa</taxon>
        <taxon>Ecdysozoa</taxon>
        <taxon>Arthropoda</taxon>
        <taxon>Chelicerata</taxon>
        <taxon>Arachnida</taxon>
        <taxon>Araneae</taxon>
        <taxon>Araneomorphae</taxon>
        <taxon>Entelegynae</taxon>
        <taxon>Araneoidea</taxon>
        <taxon>Nephilidae</taxon>
        <taxon>Trichonephila</taxon>
        <taxon>Trichonephila inaurata</taxon>
    </lineage>
</organism>